<proteinExistence type="predicted"/>
<accession>A0A225VHE0</accession>
<feature type="region of interest" description="Disordered" evidence="1">
    <location>
        <begin position="354"/>
        <end position="376"/>
    </location>
</feature>
<keyword evidence="3" id="KW-1185">Reference proteome</keyword>
<evidence type="ECO:0000313" key="2">
    <source>
        <dbReference type="EMBL" id="OWZ05026.1"/>
    </source>
</evidence>
<dbReference type="AlphaFoldDB" id="A0A225VHE0"/>
<organism evidence="2 3">
    <name type="scientific">Phytophthora megakarya</name>
    <dbReference type="NCBI Taxonomy" id="4795"/>
    <lineage>
        <taxon>Eukaryota</taxon>
        <taxon>Sar</taxon>
        <taxon>Stramenopiles</taxon>
        <taxon>Oomycota</taxon>
        <taxon>Peronosporomycetes</taxon>
        <taxon>Peronosporales</taxon>
        <taxon>Peronosporaceae</taxon>
        <taxon>Phytophthora</taxon>
    </lineage>
</organism>
<dbReference type="Proteomes" id="UP000198211">
    <property type="component" value="Unassembled WGS sequence"/>
</dbReference>
<protein>
    <submittedName>
        <fullName evidence="2">Uncharacterized protein</fullName>
    </submittedName>
</protein>
<sequence>MQGGCRPRRKTHVVTAIVTARRGTDTPAFVPAATAVSGAANPRKLTATAERFLGPGFAVVGAQKAWRQMLNVSLSESTTKDRVSLLNFAFLALMYNVHSARHPWRVRFDRMPDEPLTFELGKLVQCLRISIRASSHSGLILLALDNAIRRFKEDSDPLDPFTQVILGLWYHLNRMRKNRVDLLRQQIDRLWEWCTSAGGRTRTLPTEVLLEPRYLQYSTEMLEWAPDTTDWFRALRVLDAKQPWRNCWIDAPAEHPYNTTYAPCNPSAPLFVRTSMTREAVISSIVLADGDLTGPWVTTVPSVAEISEGSPAKPAEEGSFDIDGASSAPVEAVEALDEGSFSFAPADAAASGSGSAAAEISTNPTDVEAPAHDVEEPPSHIVLAPFEMLVQKATSERLASE</sequence>
<evidence type="ECO:0000256" key="1">
    <source>
        <dbReference type="SAM" id="MobiDB-lite"/>
    </source>
</evidence>
<reference evidence="3" key="1">
    <citation type="submission" date="2017-03" db="EMBL/GenBank/DDBJ databases">
        <title>Phytopthora megakarya and P. palmivora, two closely related causual agents of cacao black pod achieved similar genome size and gene model numbers by different mechanisms.</title>
        <authorList>
            <person name="Ali S."/>
            <person name="Shao J."/>
            <person name="Larry D.J."/>
            <person name="Kronmiller B."/>
            <person name="Shen D."/>
            <person name="Strem M.D."/>
            <person name="Melnick R.L."/>
            <person name="Guiltinan M.J."/>
            <person name="Tyler B.M."/>
            <person name="Meinhardt L.W."/>
            <person name="Bailey B.A."/>
        </authorList>
    </citation>
    <scope>NUCLEOTIDE SEQUENCE [LARGE SCALE GENOMIC DNA]</scope>
    <source>
        <strain evidence="3">zdho120</strain>
    </source>
</reference>
<gene>
    <name evidence="2" type="ORF">PHMEG_00022960</name>
</gene>
<comment type="caution">
    <text evidence="2">The sequence shown here is derived from an EMBL/GenBank/DDBJ whole genome shotgun (WGS) entry which is preliminary data.</text>
</comment>
<dbReference type="EMBL" id="NBNE01004645">
    <property type="protein sequence ID" value="OWZ05026.1"/>
    <property type="molecule type" value="Genomic_DNA"/>
</dbReference>
<evidence type="ECO:0000313" key="3">
    <source>
        <dbReference type="Proteomes" id="UP000198211"/>
    </source>
</evidence>
<name>A0A225VHE0_9STRA</name>